<proteinExistence type="predicted"/>
<evidence type="ECO:0000259" key="7">
    <source>
        <dbReference type="Pfam" id="PF01578"/>
    </source>
</evidence>
<dbReference type="InterPro" id="IPR045062">
    <property type="entry name" value="Cyt_c_biogenesis_CcsA/CcmC"/>
</dbReference>
<keyword evidence="5 6" id="KW-0472">Membrane</keyword>
<dbReference type="GO" id="GO:0017004">
    <property type="term" value="P:cytochrome complex assembly"/>
    <property type="evidence" value="ECO:0007669"/>
    <property type="project" value="UniProtKB-KW"/>
</dbReference>
<accession>A0A5J4L4R5</accession>
<evidence type="ECO:0000256" key="4">
    <source>
        <dbReference type="ARBA" id="ARBA00022989"/>
    </source>
</evidence>
<sequence>MDSSQFFGISSIAYILAMVAYIAYLVFKNSTVGIIATTITSVGFVSQTIAFFIRGKEFYDIGQMGIMRAIPLTNLYESLIFFVWCLILGYLIIEWKYKNRSFGAFITPIAGMALAFIDISGMDKNIHPLIPALQSNWLLAHVTLSFISYATFAISFATAIMYLAVTTDNKKSGAYIFWTVTLGIFLSILIAMGIDFLTFKIVVKTPEAFIKSYLFKATFRSSSGMVVLFSYALSGVFVFLVWRYGYALKKLIESFSISYELLDDLTYKNIAIGFPIFTLGGLIFGAIWADQAWGRYWSWDPKETWSLITWFVYAFYLHARFLRGWRGNKIAIVAVIGFVSTVFTYLGVNLLLSGLHSYGGM</sequence>
<organism evidence="8">
    <name type="scientific">hot springs metagenome</name>
    <dbReference type="NCBI Taxonomy" id="433727"/>
    <lineage>
        <taxon>unclassified sequences</taxon>
        <taxon>metagenomes</taxon>
        <taxon>ecological metagenomes</taxon>
    </lineage>
</organism>
<evidence type="ECO:0000256" key="5">
    <source>
        <dbReference type="ARBA" id="ARBA00023136"/>
    </source>
</evidence>
<dbReference type="GO" id="GO:0005886">
    <property type="term" value="C:plasma membrane"/>
    <property type="evidence" value="ECO:0007669"/>
    <property type="project" value="TreeGrafter"/>
</dbReference>
<dbReference type="InterPro" id="IPR017562">
    <property type="entry name" value="Cyt_c_biogenesis_CcsA"/>
</dbReference>
<keyword evidence="3" id="KW-0201">Cytochrome c-type biogenesis</keyword>
<feature type="transmembrane region" description="Helical" evidence="6">
    <location>
        <begin position="137"/>
        <end position="163"/>
    </location>
</feature>
<feature type="transmembrane region" description="Helical" evidence="6">
    <location>
        <begin position="223"/>
        <end position="246"/>
    </location>
</feature>
<feature type="transmembrane region" description="Helical" evidence="6">
    <location>
        <begin position="267"/>
        <end position="289"/>
    </location>
</feature>
<dbReference type="InterPro" id="IPR002541">
    <property type="entry name" value="Cyt_c_assembly"/>
</dbReference>
<reference evidence="8" key="1">
    <citation type="submission" date="2019-10" db="EMBL/GenBank/DDBJ databases">
        <title>Metagenomic sequencing of thiosulfate-disproportionating enrichment culture.</title>
        <authorList>
            <person name="Umezawa K."/>
            <person name="Kojima H."/>
            <person name="Fukui M."/>
        </authorList>
    </citation>
    <scope>NUCLEOTIDE SEQUENCE</scope>
    <source>
        <strain evidence="8">45J</strain>
    </source>
</reference>
<comment type="caution">
    <text evidence="8">The sequence shown here is derived from an EMBL/GenBank/DDBJ whole genome shotgun (WGS) entry which is preliminary data.</text>
</comment>
<dbReference type="PANTHER" id="PTHR30071:SF1">
    <property type="entry name" value="CYTOCHROME B_B6 PROTEIN-RELATED"/>
    <property type="match status" value="1"/>
</dbReference>
<feature type="transmembrane region" description="Helical" evidence="6">
    <location>
        <begin position="175"/>
        <end position="203"/>
    </location>
</feature>
<feature type="domain" description="Cytochrome c assembly protein" evidence="7">
    <location>
        <begin position="73"/>
        <end position="356"/>
    </location>
</feature>
<dbReference type="AlphaFoldDB" id="A0A5J4L4R5"/>
<feature type="transmembrane region" description="Helical" evidence="6">
    <location>
        <begin position="304"/>
        <end position="323"/>
    </location>
</feature>
<evidence type="ECO:0000256" key="3">
    <source>
        <dbReference type="ARBA" id="ARBA00022748"/>
    </source>
</evidence>
<feature type="transmembrane region" description="Helical" evidence="6">
    <location>
        <begin position="75"/>
        <end position="93"/>
    </location>
</feature>
<keyword evidence="4 6" id="KW-1133">Transmembrane helix</keyword>
<feature type="transmembrane region" description="Helical" evidence="6">
    <location>
        <begin position="100"/>
        <end position="117"/>
    </location>
</feature>
<evidence type="ECO:0000313" key="8">
    <source>
        <dbReference type="EMBL" id="GER94222.1"/>
    </source>
</evidence>
<dbReference type="EMBL" id="BLAB01000001">
    <property type="protein sequence ID" value="GER94222.1"/>
    <property type="molecule type" value="Genomic_DNA"/>
</dbReference>
<feature type="transmembrane region" description="Helical" evidence="6">
    <location>
        <begin position="6"/>
        <end position="27"/>
    </location>
</feature>
<evidence type="ECO:0000256" key="2">
    <source>
        <dbReference type="ARBA" id="ARBA00022692"/>
    </source>
</evidence>
<dbReference type="GO" id="GO:0020037">
    <property type="term" value="F:heme binding"/>
    <property type="evidence" value="ECO:0007669"/>
    <property type="project" value="InterPro"/>
</dbReference>
<feature type="transmembrane region" description="Helical" evidence="6">
    <location>
        <begin position="330"/>
        <end position="352"/>
    </location>
</feature>
<gene>
    <name evidence="8" type="ORF">A45J_1982</name>
</gene>
<dbReference type="NCBIfam" id="TIGR03144">
    <property type="entry name" value="cytochr_II_ccsB"/>
    <property type="match status" value="1"/>
</dbReference>
<dbReference type="PANTHER" id="PTHR30071">
    <property type="entry name" value="HEME EXPORTER PROTEIN C"/>
    <property type="match status" value="1"/>
</dbReference>
<feature type="transmembrane region" description="Helical" evidence="6">
    <location>
        <begin position="34"/>
        <end position="55"/>
    </location>
</feature>
<dbReference type="Pfam" id="PF01578">
    <property type="entry name" value="Cytochrom_C_asm"/>
    <property type="match status" value="1"/>
</dbReference>
<evidence type="ECO:0000256" key="6">
    <source>
        <dbReference type="SAM" id="Phobius"/>
    </source>
</evidence>
<protein>
    <submittedName>
        <fullName evidence="8">C-type cytochrome biogenesis protein CcsB</fullName>
    </submittedName>
</protein>
<evidence type="ECO:0000256" key="1">
    <source>
        <dbReference type="ARBA" id="ARBA00004141"/>
    </source>
</evidence>
<comment type="subcellular location">
    <subcellularLocation>
        <location evidence="1">Membrane</location>
        <topology evidence="1">Multi-pass membrane protein</topology>
    </subcellularLocation>
</comment>
<keyword evidence="2 6" id="KW-0812">Transmembrane</keyword>
<name>A0A5J4L4R5_9ZZZZ</name>